<keyword evidence="50" id="KW-1088">Inhibition of host RIG-I by virus</keyword>
<evidence type="ECO:0000256" key="41">
    <source>
        <dbReference type="ARBA" id="ARBA00022844"/>
    </source>
</evidence>
<evidence type="ECO:0000256" key="39">
    <source>
        <dbReference type="ARBA" id="ARBA00022840"/>
    </source>
</evidence>
<evidence type="ECO:0000256" key="14">
    <source>
        <dbReference type="ARBA" id="ARBA00022488"/>
    </source>
</evidence>
<comment type="subunit">
    <text evidence="62">Homodimer. Interacts with host GBF1. Interacts (via GOLD domain) with host ACBD3 (via GOLD domain); this interaction allows the formation of a viral protein 3A/ACBD3 heterotetramer with a 2:2 stoichiometry, which will stimulate the recruitment of host PI4KB in order to synthesize PI4P at the viral RNA replication sites.</text>
</comment>
<evidence type="ECO:0000256" key="57">
    <source>
        <dbReference type="ARBA" id="ARBA00023288"/>
    </source>
</evidence>
<dbReference type="Pfam" id="PF00947">
    <property type="entry name" value="Pico_P2A"/>
    <property type="match status" value="1"/>
</dbReference>
<keyword evidence="17 67" id="KW-1192">Host mRNA suppression by virus</keyword>
<dbReference type="InterPro" id="IPR000081">
    <property type="entry name" value="Peptidase_C3"/>
</dbReference>
<dbReference type="GO" id="GO:0003723">
    <property type="term" value="F:RNA binding"/>
    <property type="evidence" value="ECO:0007669"/>
    <property type="project" value="UniProtKB-KW"/>
</dbReference>
<keyword evidence="51 67" id="KW-0472">Membrane</keyword>
<keyword evidence="24 67" id="KW-0808">Transferase</keyword>
<evidence type="ECO:0000256" key="33">
    <source>
        <dbReference type="ARBA" id="ARBA00022801"/>
    </source>
</evidence>
<evidence type="ECO:0000259" key="70">
    <source>
        <dbReference type="PROSITE" id="PS51218"/>
    </source>
</evidence>
<evidence type="ECO:0000256" key="30">
    <source>
        <dbReference type="ARBA" id="ARBA00022737"/>
    </source>
</evidence>
<evidence type="ECO:0000256" key="17">
    <source>
        <dbReference type="ARBA" id="ARBA00022557"/>
    </source>
</evidence>
<evidence type="ECO:0000256" key="58">
    <source>
        <dbReference type="ARBA" id="ARBA00023296"/>
    </source>
</evidence>
<feature type="domain" description="SF3 helicase" evidence="70">
    <location>
        <begin position="1177"/>
        <end position="1338"/>
    </location>
</feature>
<keyword evidence="49 67" id="KW-0406">Ion transport</keyword>
<comment type="subunit">
    <text evidence="63">Homohexamer; forms a hexameric ring structure with 6-fold symmetry characteristic of AAA+ ATPases. Interacts (via N-terminus) with host RTN3 (via reticulon domain); this interaction is important for viral replication. Interacts with capsid protein VP3; this interaction may be important for virion morphogenesis.</text>
</comment>
<dbReference type="GO" id="GO:0003968">
    <property type="term" value="F:RNA-directed RNA polymerase activity"/>
    <property type="evidence" value="ECO:0007669"/>
    <property type="project" value="UniProtKB-KW"/>
</dbReference>
<dbReference type="GO" id="GO:0042025">
    <property type="term" value="C:host cell nucleus"/>
    <property type="evidence" value="ECO:0007669"/>
    <property type="project" value="UniProtKB-SubCell"/>
</dbReference>
<keyword evidence="41 67" id="KW-0946">Virion</keyword>
<evidence type="ECO:0000256" key="28">
    <source>
        <dbReference type="ARBA" id="ARBA00022707"/>
    </source>
</evidence>
<evidence type="ECO:0000256" key="7">
    <source>
        <dbReference type="ARBA" id="ARBA00011236"/>
    </source>
</evidence>
<evidence type="ECO:0000256" key="22">
    <source>
        <dbReference type="ARBA" id="ARBA00022632"/>
    </source>
</evidence>
<evidence type="ECO:0000256" key="52">
    <source>
        <dbReference type="ARBA" id="ARBA00023197"/>
    </source>
</evidence>
<evidence type="ECO:0000256" key="9">
    <source>
        <dbReference type="ARBA" id="ARBA00011647"/>
    </source>
</evidence>
<comment type="subunit">
    <text evidence="9">Interacts with protein 3CD.</text>
</comment>
<evidence type="ECO:0000256" key="62">
    <source>
        <dbReference type="ARBA" id="ARBA00046425"/>
    </source>
</evidence>
<keyword evidence="58 67" id="KW-1160">Virus entry into host cell</keyword>
<name>A0A5B8WCS2_9ENTO</name>
<keyword evidence="46 67" id="KW-1190">Host gene expression shutoff by virus</keyword>
<evidence type="ECO:0000256" key="6">
    <source>
        <dbReference type="ARBA" id="ARBA00011124"/>
    </source>
</evidence>
<dbReference type="GO" id="GO:0044694">
    <property type="term" value="P:symbiont genome entry into host cell via pore formation in plasma membrane"/>
    <property type="evidence" value="ECO:0007669"/>
    <property type="project" value="UniProtKB-KW"/>
</dbReference>
<keyword evidence="20 67" id="KW-0945">Host-virus interaction</keyword>
<feature type="domain" description="RdRp catalytic" evidence="69">
    <location>
        <begin position="1913"/>
        <end position="2025"/>
    </location>
</feature>
<evidence type="ECO:0000256" key="37">
    <source>
        <dbReference type="ARBA" id="ARBA00022809"/>
    </source>
</evidence>
<evidence type="ECO:0000256" key="40">
    <source>
        <dbReference type="ARBA" id="ARBA00022842"/>
    </source>
</evidence>
<evidence type="ECO:0000256" key="35">
    <source>
        <dbReference type="ARBA" id="ARBA00022806"/>
    </source>
</evidence>
<evidence type="ECO:0000256" key="60">
    <source>
        <dbReference type="ARBA" id="ARBA00024513"/>
    </source>
</evidence>
<comment type="function">
    <text evidence="67">Capsid protein VP3: Forms an icosahedral capsid of pseudo T=3 symmetry with capsid proteins VP2 and VP3. The capsid is 300 Angstroms in diameter, composed of 60 copies of each capsid protein and enclosing the viral positive strand RNA genome.</text>
</comment>
<dbReference type="Gene3D" id="4.10.880.10">
    <property type="entry name" value="Poliovirus 3D polymerase Domain 1 (Nucleotidyltransferase)"/>
    <property type="match status" value="2"/>
</dbReference>
<comment type="catalytic activity">
    <reaction evidence="64 67">
        <text>a ribonucleoside 5'-triphosphate + H2O = a ribonucleoside 5'-diphosphate + phosphate + H(+)</text>
        <dbReference type="Rhea" id="RHEA:23680"/>
        <dbReference type="ChEBI" id="CHEBI:15377"/>
        <dbReference type="ChEBI" id="CHEBI:15378"/>
        <dbReference type="ChEBI" id="CHEBI:43474"/>
        <dbReference type="ChEBI" id="CHEBI:57930"/>
        <dbReference type="ChEBI" id="CHEBI:61557"/>
        <dbReference type="EC" id="3.6.1.15"/>
    </reaction>
</comment>
<evidence type="ECO:0000256" key="24">
    <source>
        <dbReference type="ARBA" id="ARBA00022679"/>
    </source>
</evidence>
<dbReference type="GO" id="GO:0034220">
    <property type="term" value="P:monoatomic ion transmembrane transport"/>
    <property type="evidence" value="ECO:0007669"/>
    <property type="project" value="UniProtKB-KW"/>
</dbReference>
<dbReference type="Gene3D" id="2.60.120.20">
    <property type="match status" value="3"/>
</dbReference>
<dbReference type="GO" id="GO:0039618">
    <property type="term" value="C:T=pseudo3 icosahedral viral capsid"/>
    <property type="evidence" value="ECO:0007669"/>
    <property type="project" value="UniProtKB-KW"/>
</dbReference>
<evidence type="ECO:0000256" key="20">
    <source>
        <dbReference type="ARBA" id="ARBA00022581"/>
    </source>
</evidence>
<dbReference type="GO" id="GO:0039522">
    <property type="term" value="P:symbiont-mediated suppression of host mRNA export from nucleus"/>
    <property type="evidence" value="ECO:0007669"/>
    <property type="project" value="UniProtKB-KW"/>
</dbReference>
<evidence type="ECO:0000256" key="36">
    <source>
        <dbReference type="ARBA" id="ARBA00022807"/>
    </source>
</evidence>
<dbReference type="Pfam" id="PF00680">
    <property type="entry name" value="RdRP_1"/>
    <property type="match status" value="1"/>
</dbReference>
<dbReference type="GO" id="GO:0044162">
    <property type="term" value="C:host cell cytoplasmic vesicle membrane"/>
    <property type="evidence" value="ECO:0007669"/>
    <property type="project" value="UniProtKB-SubCell"/>
</dbReference>
<comment type="function">
    <text evidence="66">Acts as a primer for viral RNA replication and remains covalently bound to viral genomic RNA. VPg is uridylylated prior to priming replication into VPg-pUpU. The oriI viral genomic sequence may act as a template for this. The VPg-pUpU is then used as primer on the genomic RNA poly(A) by the RNA-dependent RNA polymerase to replicate the viral genome. During genome replication, the VPg-RNA linkage is removed by the host TDP2, thereby accelerating replication. During the late stage of the replication cycle, host TDP2 is excluded from sites of viral RNA synthesis and encapsidation, allowing for the generation of progeny virions.</text>
</comment>
<evidence type="ECO:0000256" key="31">
    <source>
        <dbReference type="ARBA" id="ARBA00022741"/>
    </source>
</evidence>
<dbReference type="InterPro" id="IPR014759">
    <property type="entry name" value="Helicase_SF3_ssRNA_vir"/>
</dbReference>
<evidence type="ECO:0000256" key="18">
    <source>
        <dbReference type="ARBA" id="ARBA00022561"/>
    </source>
</evidence>
<comment type="catalytic activity">
    <reaction evidence="60 67">
        <text>Selective cleavage of Tyr-|-Gly bond in the picornavirus polyprotein.</text>
        <dbReference type="EC" id="3.4.22.29"/>
    </reaction>
</comment>
<evidence type="ECO:0000256" key="38">
    <source>
        <dbReference type="ARBA" id="ARBA00022833"/>
    </source>
</evidence>
<keyword evidence="11 67" id="KW-0813">Transport</keyword>
<dbReference type="GO" id="GO:0003724">
    <property type="term" value="F:RNA helicase activity"/>
    <property type="evidence" value="ECO:0007669"/>
    <property type="project" value="InterPro"/>
</dbReference>
<dbReference type="SUPFAM" id="SSF52540">
    <property type="entry name" value="P-loop containing nucleoside triphosphate hydrolases"/>
    <property type="match status" value="1"/>
</dbReference>
<evidence type="ECO:0000259" key="71">
    <source>
        <dbReference type="PROSITE" id="PS51874"/>
    </source>
</evidence>
<evidence type="ECO:0000256" key="34">
    <source>
        <dbReference type="ARBA" id="ARBA00022804"/>
    </source>
</evidence>
<evidence type="ECO:0000256" key="3">
    <source>
        <dbReference type="ARBA" id="ARBA00004295"/>
    </source>
</evidence>
<comment type="function">
    <text evidence="65">Plays an essential role in the virus replication cycle by acting as a viroporin. Creates a pore in the host endoplasmic reticulum and as a consequence releases Ca2+ in the cytoplasm of infected cell. In turn, high levels of cytoplasmic calcium may trigger membrane trafficking and transport of viral ER-associated proteins to viroplasms, sites of viral genome replication.</text>
</comment>
<evidence type="ECO:0000256" key="1">
    <source>
        <dbReference type="ARBA" id="ARBA00001946"/>
    </source>
</evidence>
<dbReference type="InterPro" id="IPR001676">
    <property type="entry name" value="Picornavirus_capsid"/>
</dbReference>
<keyword evidence="39 67" id="KW-0067">ATP-binding</keyword>
<dbReference type="EC" id="2.7.7.48" evidence="67"/>
<keyword evidence="38" id="KW-0862">Zinc</keyword>
<dbReference type="GO" id="GO:0075509">
    <property type="term" value="P:endocytosis involved in viral entry into host cell"/>
    <property type="evidence" value="ECO:0007669"/>
    <property type="project" value="UniProtKB-KW"/>
</dbReference>
<dbReference type="CDD" id="cd00205">
    <property type="entry name" value="rhv_like"/>
    <property type="match status" value="3"/>
</dbReference>
<evidence type="ECO:0000313" key="72">
    <source>
        <dbReference type="EMBL" id="QED08815.1"/>
    </source>
</evidence>
<evidence type="ECO:0000256" key="19">
    <source>
        <dbReference type="ARBA" id="ARBA00022562"/>
    </source>
</evidence>
<keyword evidence="36" id="KW-0788">Thiol protease</keyword>
<evidence type="ECO:0000256" key="55">
    <source>
        <dbReference type="ARBA" id="ARBA00023255"/>
    </source>
</evidence>
<comment type="function">
    <text evidence="67">Protein 3CD: Involved in the viral replication complex and viral polypeptide maturation. It exhibits protease activity with a specificity and catalytic efficiency that is different from protease 3C. Protein 3CD lacks polymerase activity. Protein 3CD binds to the 5'UTR of the viral genome.</text>
</comment>
<comment type="function">
    <text evidence="67">Capsid protein VP0: Component of immature procapsids, which is cleaved into capsid proteins VP4 and VP2 after maturation. Allows the capsid to remain inactive before the maturation step.</text>
</comment>
<dbReference type="GO" id="GO:0039694">
    <property type="term" value="P:viral RNA genome replication"/>
    <property type="evidence" value="ECO:0007669"/>
    <property type="project" value="InterPro"/>
</dbReference>
<dbReference type="InterPro" id="IPR000199">
    <property type="entry name" value="Peptidase_C3A/C3B_picornavir"/>
</dbReference>
<dbReference type="Pfam" id="PF00548">
    <property type="entry name" value="Peptidase_C3"/>
    <property type="match status" value="1"/>
</dbReference>
<keyword evidence="25 67" id="KW-0548">Nucleotidyltransferase</keyword>
<evidence type="ECO:0000256" key="25">
    <source>
        <dbReference type="ARBA" id="ARBA00022695"/>
    </source>
</evidence>
<keyword evidence="28 67" id="KW-0519">Myristate</keyword>
<comment type="function">
    <text evidence="67">Protease 3C: Major viral protease that mediates proteolytic processing of the polyprotein. Cleaves host EIF5B, contributing to host translation shutoff. Cleaves also host PABPC1, contributing to host translation shutoff.</text>
</comment>
<keyword evidence="22 67" id="KW-1090">Inhibition of host innate immune response by virus</keyword>
<dbReference type="InterPro" id="IPR033703">
    <property type="entry name" value="Rhv-like"/>
</dbReference>
<dbReference type="SUPFAM" id="SSF50494">
    <property type="entry name" value="Trypsin-like serine proteases"/>
    <property type="match status" value="2"/>
</dbReference>
<dbReference type="InterPro" id="IPR003138">
    <property type="entry name" value="Pico_P1A"/>
</dbReference>
<dbReference type="EC" id="3.4.22.28" evidence="67"/>
<evidence type="ECO:0000256" key="47">
    <source>
        <dbReference type="ARBA" id="ARBA00023039"/>
    </source>
</evidence>
<dbReference type="Gene3D" id="3.40.50.300">
    <property type="entry name" value="P-loop containing nucleotide triphosphate hydrolases"/>
    <property type="match status" value="1"/>
</dbReference>
<dbReference type="EC" id="3.6.1.15" evidence="67"/>
<evidence type="ECO:0000256" key="49">
    <source>
        <dbReference type="ARBA" id="ARBA00023065"/>
    </source>
</evidence>
<evidence type="ECO:0000256" key="44">
    <source>
        <dbReference type="ARBA" id="ARBA00022890"/>
    </source>
</evidence>
<keyword evidence="42 67" id="KW-1043">Host membrane</keyword>
<dbReference type="Pfam" id="PF01552">
    <property type="entry name" value="Pico_P2B"/>
    <property type="match status" value="1"/>
</dbReference>
<keyword evidence="40" id="KW-0460">Magnesium</keyword>
<keyword evidence="33 67" id="KW-0378">Hydrolase</keyword>
<comment type="function">
    <text evidence="67">RNA-directed RNA polymerase: Replicates the viral genomic RNA on the surface of intracellular membranes. May form linear arrays of subunits that propagate along a strong head-to-tail interaction called interface-I. Covalently attaches UMP to a tyrosine of VPg, which is used to prime RNA synthesis. The positive stranded RNA genome is first replicated at virus induced membranous vesicles, creating a dsRNA genomic replication form. This dsRNA is then used as template to synthesize positive stranded RNA genomes. ss(+)RNA genomes are either translated, replicated or encapsidated.</text>
</comment>
<feature type="domain" description="Peptidase C3" evidence="71">
    <location>
        <begin position="1504"/>
        <end position="1682"/>
    </location>
</feature>
<keyword evidence="29" id="KW-0479">Metal-binding</keyword>
<comment type="function">
    <text evidence="67">Viral protein genome-linked: acts as a primer for viral RNA replication and remains covalently bound to viral genomic RNA. VPg is uridylylated prior to priming replication into VPg-pUpU. The oriI viral genomic sequence may act as a template for this. The VPg-pUpU is then used as primer on the genomic RNA poly(A) by the RNA-dependent RNA polymerase to replicate the viral genome.</text>
</comment>
<evidence type="ECO:0000256" key="13">
    <source>
        <dbReference type="ARBA" id="ARBA00022484"/>
    </source>
</evidence>
<evidence type="ECO:0000256" key="29">
    <source>
        <dbReference type="ARBA" id="ARBA00022723"/>
    </source>
</evidence>
<dbReference type="FunFam" id="1.20.960.20:FF:000001">
    <property type="entry name" value="Genome polyprotein"/>
    <property type="match status" value="1"/>
</dbReference>
<evidence type="ECO:0000256" key="54">
    <source>
        <dbReference type="ARBA" id="ARBA00023247"/>
    </source>
</evidence>
<dbReference type="SUPFAM" id="SSF56672">
    <property type="entry name" value="DNA/RNA polymerases"/>
    <property type="match status" value="1"/>
</dbReference>
<organism evidence="72">
    <name type="scientific">Rhinovirus C</name>
    <dbReference type="NCBI Taxonomy" id="463676"/>
    <lineage>
        <taxon>Viruses</taxon>
        <taxon>Riboviria</taxon>
        <taxon>Orthornavirae</taxon>
        <taxon>Pisuviricota</taxon>
        <taxon>Pisoniviricetes</taxon>
        <taxon>Picornavirales</taxon>
        <taxon>Picornaviridae</taxon>
        <taxon>Ensavirinae</taxon>
        <taxon>Enterovirus</taxon>
        <taxon>Enterovirus cerhino</taxon>
    </lineage>
</organism>
<keyword evidence="59 67" id="KW-0407">Ion channel</keyword>
<keyword evidence="27 67" id="KW-1143">T=pseudo3 icosahedral capsid protein</keyword>
<evidence type="ECO:0000256" key="53">
    <source>
        <dbReference type="ARBA" id="ARBA00023200"/>
    </source>
</evidence>
<evidence type="ECO:0000256" key="23">
    <source>
        <dbReference type="ARBA" id="ARBA00022670"/>
    </source>
</evidence>
<dbReference type="Gene3D" id="4.10.80.10">
    <property type="entry name" value="Picornavirus coat protein VP4"/>
    <property type="match status" value="1"/>
</dbReference>
<dbReference type="GO" id="GO:0015267">
    <property type="term" value="F:channel activity"/>
    <property type="evidence" value="ECO:0007669"/>
    <property type="project" value="UniProtKB-KW"/>
</dbReference>
<evidence type="ECO:0000256" key="56">
    <source>
        <dbReference type="ARBA" id="ARBA00023280"/>
    </source>
</evidence>
<evidence type="ECO:0000256" key="65">
    <source>
        <dbReference type="ARBA" id="ARBA00049974"/>
    </source>
</evidence>
<dbReference type="InterPro" id="IPR036988">
    <property type="entry name" value="Pico_P1A_sf"/>
</dbReference>
<dbReference type="GO" id="GO:0019062">
    <property type="term" value="P:virion attachment to host cell"/>
    <property type="evidence" value="ECO:0007669"/>
    <property type="project" value="UniProtKB-KW"/>
</dbReference>
<dbReference type="Gene3D" id="1.20.960.20">
    <property type="match status" value="1"/>
</dbReference>
<comment type="similarity">
    <text evidence="5 67">Belongs to the picornaviruses polyprotein family.</text>
</comment>
<dbReference type="InterPro" id="IPR002527">
    <property type="entry name" value="Pico_P2B"/>
</dbReference>
<evidence type="ECO:0000256" key="48">
    <source>
        <dbReference type="ARBA" id="ARBA00023050"/>
    </source>
</evidence>
<evidence type="ECO:0000256" key="15">
    <source>
        <dbReference type="ARBA" id="ARBA00022520"/>
    </source>
</evidence>
<dbReference type="EMBL" id="MK989748">
    <property type="protein sequence ID" value="QED08815.1"/>
    <property type="molecule type" value="Genomic_RNA"/>
</dbReference>
<evidence type="ECO:0000256" key="50">
    <source>
        <dbReference type="ARBA" id="ARBA00023090"/>
    </source>
</evidence>
<comment type="function">
    <text evidence="67">Capsid protein VP4: Lies on the inner surface of the capsid shell. After binding to the host receptor, the capsid undergoes conformational changes. Capsid protein VP4 is released, Capsid protein VP1 N-terminus is externalized, and together, they shape a pore in the host membrane through which the viral genome is translocated into the host cell cytoplasm.</text>
</comment>
<evidence type="ECO:0000256" key="10">
    <source>
        <dbReference type="ARBA" id="ARBA00011876"/>
    </source>
</evidence>
<keyword evidence="45 67" id="KW-0693">Viral RNA replication</keyword>
<evidence type="ECO:0000256" key="42">
    <source>
        <dbReference type="ARBA" id="ARBA00022870"/>
    </source>
</evidence>
<dbReference type="Gene3D" id="6.10.20.20">
    <property type="entry name" value="Poliovirus 3A protein-like"/>
    <property type="match status" value="1"/>
</dbReference>
<comment type="function">
    <text evidence="67">Protein 3A: Localizes the viral replication complex to the surface of membranous vesicles. It inhibits host cell endoplasmic reticulum-to-Golgi apparatus transport and causes the disassembly of the Golgi complex, possibly through GBF1 interaction. This would result in depletion of MHC, trail receptors and IFN receptors at the host cell surface.</text>
</comment>
<dbReference type="InterPro" id="IPR044067">
    <property type="entry name" value="PCV_3C_PRO"/>
</dbReference>
<keyword evidence="35 67" id="KW-0347">Helicase</keyword>
<dbReference type="GO" id="GO:0017111">
    <property type="term" value="F:ribonucleoside triphosphate phosphatase activity"/>
    <property type="evidence" value="ECO:0007669"/>
    <property type="project" value="UniProtKB-EC"/>
</dbReference>
<dbReference type="InterPro" id="IPR036203">
    <property type="entry name" value="P3A_soluble_dom"/>
</dbReference>
<evidence type="ECO:0000259" key="69">
    <source>
        <dbReference type="PROSITE" id="PS50507"/>
    </source>
</evidence>
<feature type="region of interest" description="Disordered" evidence="68">
    <location>
        <begin position="215"/>
        <end position="235"/>
    </location>
</feature>
<evidence type="ECO:0000256" key="64">
    <source>
        <dbReference type="ARBA" id="ARBA00047631"/>
    </source>
</evidence>
<dbReference type="GO" id="GO:0005198">
    <property type="term" value="F:structural molecule activity"/>
    <property type="evidence" value="ECO:0007669"/>
    <property type="project" value="InterPro"/>
</dbReference>
<dbReference type="GO" id="GO:0008270">
    <property type="term" value="F:zinc ion binding"/>
    <property type="evidence" value="ECO:0007669"/>
    <property type="project" value="UniProtKB-KW"/>
</dbReference>
<dbReference type="Gene3D" id="2.40.10.10">
    <property type="entry name" value="Trypsin-like serine proteases"/>
    <property type="match status" value="2"/>
</dbReference>
<comment type="function">
    <text evidence="67">Protein 2C: Induces and associates with structural rearrangements of intracellular membranes. Displays RNA-binding, nucleotide binding and NTPase activities. May play a role in virion morphogenesis and viral RNA encapsidation by interacting with the capsid protein VP3.</text>
</comment>
<evidence type="ECO:0000256" key="66">
    <source>
        <dbReference type="ARBA" id="ARBA00054285"/>
    </source>
</evidence>
<evidence type="ECO:0000256" key="45">
    <source>
        <dbReference type="ARBA" id="ARBA00022953"/>
    </source>
</evidence>
<dbReference type="GO" id="GO:0039540">
    <property type="term" value="P:symbiont-mediated suppression of host cytoplasmic pattern recognition receptor signaling pathway via inhibition of RIG-I activity"/>
    <property type="evidence" value="ECO:0007669"/>
    <property type="project" value="UniProtKB-KW"/>
</dbReference>
<keyword evidence="52 67" id="KW-1099">Inhibition of host mRNA nuclear export by virus</keyword>
<evidence type="ECO:0000256" key="12">
    <source>
        <dbReference type="ARBA" id="ARBA00022482"/>
    </source>
</evidence>
<comment type="catalytic activity">
    <reaction evidence="67">
        <text>RNA(n) + a ribonucleoside 5'-triphosphate = RNA(n+1) + diphosphate</text>
        <dbReference type="Rhea" id="RHEA:21248"/>
        <dbReference type="Rhea" id="RHEA-COMP:14527"/>
        <dbReference type="Rhea" id="RHEA-COMP:17342"/>
        <dbReference type="ChEBI" id="CHEBI:33019"/>
        <dbReference type="ChEBI" id="CHEBI:61557"/>
        <dbReference type="ChEBI" id="CHEBI:140395"/>
        <dbReference type="EC" id="2.7.7.48"/>
    </reaction>
</comment>
<evidence type="ECO:0000256" key="32">
    <source>
        <dbReference type="ARBA" id="ARBA00022771"/>
    </source>
</evidence>
<keyword evidence="43 67" id="KW-0694">RNA-binding</keyword>
<dbReference type="GO" id="GO:0005524">
    <property type="term" value="F:ATP binding"/>
    <property type="evidence" value="ECO:0007669"/>
    <property type="project" value="UniProtKB-KW"/>
</dbReference>
<comment type="function">
    <text evidence="67">Capsid protein VP1: Forms an icosahedral capsid of pseudo T=3 symmetry with capsid proteins VP2 and VP3. The capsid is 300 Angstroms in diameter, composed of 60 copies of each capsid protein and enclosing the viral positive strand RNA genome. Capsid protein VP1 mainly forms the vertices of the capsid. Capsid protein VP1 interacts with host cell receptor to provide virion attachment to target host cells. This attachment induces virion internalization. Tyrosine kinases are probably involved in the entry process. After binding to its receptor, the capsid undergoes conformational changes. Capsid protein VP1 N-terminus (that contains an amphipathic alpha-helix) and capsid protein VP4 are externalized. Together, they shape a pore in the host membrane through which viral genome is translocated to host cell cytoplasm. After genome has been released, the channel shrinks.</text>
</comment>
<dbReference type="InterPro" id="IPR043128">
    <property type="entry name" value="Rev_trsase/Diguanyl_cyclase"/>
</dbReference>
<comment type="subunit">
    <text evidence="10">Interacts with protein 3AB and with RNA-directed RNA polymerase.</text>
</comment>
<dbReference type="SUPFAM" id="SSF89043">
    <property type="entry name" value="Soluble domain of poliovirus core protein 3a"/>
    <property type="match status" value="1"/>
</dbReference>
<dbReference type="PROSITE" id="PS50507">
    <property type="entry name" value="RDRP_SSRNA_POS"/>
    <property type="match status" value="1"/>
</dbReference>
<evidence type="ECO:0000256" key="21">
    <source>
        <dbReference type="ARBA" id="ARBA00022595"/>
    </source>
</evidence>
<dbReference type="Pfam" id="PF02226">
    <property type="entry name" value="Pico_P1A"/>
    <property type="match status" value="1"/>
</dbReference>
<keyword evidence="31 67" id="KW-0547">Nucleotide-binding</keyword>
<keyword evidence="47 67" id="KW-1182">Viral ion channel</keyword>
<dbReference type="GO" id="GO:0004197">
    <property type="term" value="F:cysteine-type endopeptidase activity"/>
    <property type="evidence" value="ECO:0007669"/>
    <property type="project" value="UniProtKB-EC"/>
</dbReference>
<keyword evidence="12 67" id="KW-1113">Inhibition of host RLR pathway by virus</keyword>
<dbReference type="InterPro" id="IPR059138">
    <property type="entry name" value="Pico_VP1"/>
</dbReference>
<evidence type="ECO:0000256" key="63">
    <source>
        <dbReference type="ARBA" id="ARBA00046779"/>
    </source>
</evidence>
<dbReference type="GO" id="GO:0006351">
    <property type="term" value="P:DNA-templated transcription"/>
    <property type="evidence" value="ECO:0007669"/>
    <property type="project" value="InterPro"/>
</dbReference>
<keyword evidence="32" id="KW-0863">Zinc-finger</keyword>
<keyword evidence="23 67" id="KW-0645">Protease</keyword>
<reference evidence="72" key="1">
    <citation type="submission" date="2019-05" db="EMBL/GenBank/DDBJ databases">
        <authorList>
            <person name="Phan M.V.T."/>
            <person name="Agoti C.N."/>
            <person name="Nokes D.J."/>
            <person name="Cotten M."/>
        </authorList>
    </citation>
    <scope>NUCLEOTIDE SEQUENCE</scope>
    <source>
        <strain evidence="72">20692_6_HRV-C</strain>
    </source>
</reference>
<keyword evidence="37 67" id="KW-1193">Eukaryotic host translation shutoff by virus</keyword>
<evidence type="ECO:0000256" key="59">
    <source>
        <dbReference type="ARBA" id="ARBA00023303"/>
    </source>
</evidence>
<evidence type="ECO:0000256" key="2">
    <source>
        <dbReference type="ARBA" id="ARBA00004147"/>
    </source>
</evidence>
<comment type="function">
    <text evidence="67">Protease 2A: Cysteine protease that cleaves viral polyprotein and specific host proteins.</text>
</comment>
<comment type="function">
    <text evidence="67">Protein 2B: Plays an essential role in the virus replication cycle by acting as a viroporin. Creates a pore in the host reticulum endoplasmic and as a consequence releases Ca2+ in the cytoplasm of infected cell. In turn, high levels of cytoplasmic calcium may trigger membrane trafficking and transport of viral ER-associated proteins to viroplasms, sites of viral genome replication.</text>
</comment>
<keyword evidence="54 67" id="KW-1262">Eukaryotic host gene expression shutoff by virus</keyword>
<evidence type="ECO:0000256" key="26">
    <source>
        <dbReference type="ARBA" id="ARBA00022705"/>
    </source>
</evidence>
<accession>A0A5B8WCS2</accession>
<dbReference type="InterPro" id="IPR001205">
    <property type="entry name" value="RNA-dir_pol_C"/>
</dbReference>
<proteinExistence type="inferred from homology"/>
<keyword evidence="26" id="KW-0235">DNA replication</keyword>
<keyword evidence="18 67" id="KW-0167">Capsid protein</keyword>
<comment type="subunit">
    <text evidence="6">Interacts with RNA-directed RNA polymerase.</text>
</comment>
<evidence type="ECO:0000256" key="67">
    <source>
        <dbReference type="RuleBase" id="RU364118"/>
    </source>
</evidence>
<evidence type="ECO:0000256" key="27">
    <source>
        <dbReference type="ARBA" id="ARBA00022706"/>
    </source>
</evidence>
<evidence type="ECO:0000256" key="11">
    <source>
        <dbReference type="ARBA" id="ARBA00022448"/>
    </source>
</evidence>
<dbReference type="InterPro" id="IPR009003">
    <property type="entry name" value="Peptidase_S1_PA"/>
</dbReference>
<evidence type="ECO:0000256" key="4">
    <source>
        <dbReference type="ARBA" id="ARBA00004328"/>
    </source>
</evidence>
<dbReference type="InterPro" id="IPR027417">
    <property type="entry name" value="P-loop_NTPase"/>
</dbReference>
<keyword evidence="19" id="KW-1048">Host nucleus</keyword>
<dbReference type="Pfam" id="PF08727">
    <property type="entry name" value="P3A"/>
    <property type="match status" value="1"/>
</dbReference>
<keyword evidence="55 67" id="KW-1172">Pore-mediated penetration of viral genome into host cell</keyword>
<evidence type="ECO:0000256" key="46">
    <source>
        <dbReference type="ARBA" id="ARBA00022995"/>
    </source>
</evidence>
<dbReference type="Gene3D" id="2.40.10.120">
    <property type="match status" value="1"/>
</dbReference>
<evidence type="ECO:0000256" key="16">
    <source>
        <dbReference type="ARBA" id="ARBA00022553"/>
    </source>
</evidence>
<comment type="catalytic activity">
    <reaction evidence="67">
        <text>Selective cleavage of Gln-|-Gly bond in the poliovirus polyprotein. In other picornavirus reactions Glu may be substituted for Gln, and Ser or Thr for Gly.</text>
        <dbReference type="EC" id="3.4.22.28"/>
    </reaction>
</comment>
<comment type="function">
    <text evidence="67">Capsid protein VP2: Forms an icosahedral capsid of pseudo T=3 symmetry with capsid proteins VP2 and VP3. The capsid is 300 Angstroms in diameter, composed of 60 copies of each capsid protein and enclosing the viral positive strand RNA genome.</text>
</comment>
<dbReference type="GO" id="GO:0039520">
    <property type="term" value="P:symbiont-mediated activation of host autophagy"/>
    <property type="evidence" value="ECO:0007669"/>
    <property type="project" value="UniProtKB-KW"/>
</dbReference>
<evidence type="ECO:0000256" key="51">
    <source>
        <dbReference type="ARBA" id="ARBA00023136"/>
    </source>
</evidence>
<keyword evidence="48 67" id="KW-1072">Activation of host autophagy by virus</keyword>
<dbReference type="InterPro" id="IPR007094">
    <property type="entry name" value="RNA-dir_pol_PSvirus"/>
</dbReference>
<dbReference type="Pfam" id="PF00910">
    <property type="entry name" value="RNA_helicase"/>
    <property type="match status" value="1"/>
</dbReference>
<dbReference type="EC" id="3.4.22.29" evidence="67"/>
<keyword evidence="57 67" id="KW-0449">Lipoprotein</keyword>
<dbReference type="GO" id="GO:0006508">
    <property type="term" value="P:proteolysis"/>
    <property type="evidence" value="ECO:0007669"/>
    <property type="project" value="UniProtKB-KW"/>
</dbReference>
<dbReference type="SUPFAM" id="SSF88633">
    <property type="entry name" value="Positive stranded ssRNA viruses"/>
    <property type="match status" value="2"/>
</dbReference>
<dbReference type="Pfam" id="PF00073">
    <property type="entry name" value="Rhv"/>
    <property type="match status" value="2"/>
</dbReference>
<comment type="subunit">
    <text evidence="8">Interacts with capsid protein VP1 and capsid protein VP3 to form heterotrimeric protomers.</text>
</comment>
<keyword evidence="16" id="KW-0597">Phosphoprotein</keyword>
<dbReference type="Gene3D" id="3.30.70.270">
    <property type="match status" value="1"/>
</dbReference>
<keyword evidence="15 67" id="KW-0191">Covalent protein-RNA linkage</keyword>
<dbReference type="PROSITE" id="PS51874">
    <property type="entry name" value="PCV_3C_PRO"/>
    <property type="match status" value="1"/>
</dbReference>
<keyword evidence="53 67" id="KW-1035">Host cytoplasm</keyword>
<comment type="cofactor">
    <cofactor evidence="1">
        <name>Mg(2+)</name>
        <dbReference type="ChEBI" id="CHEBI:18420"/>
    </cofactor>
</comment>
<sequence>MGAQVSKQNVGSHENSVSASNGSVIKYFNINYYKDSASSGLTKQDFSQDPSKFTQPLVDTLTNPALMSPSVEACGFSDRLKQITIGNSTITTQDSLNTVLAYGEWPSYLSDLDATSVDKPSHPETSSDRFYTLESVDWKSGSKGWWWKFPDALKDMGMFGQNMYHHSMGRFGALIHVQCNATKFHSGCLLIMVVPEHQLAYIGAEGVKVRYEHTHPGEKGHTLKDSQDRSTNNPDDNPFYMCNGTLLGNGMIYPHQMINLRTNNSATIVIPYINCIPMDNMLRHNNFSLVIVPIVPLRPGNSGAPILPITVTIAPYKSEFSGAMKSQHQGIPTRSPAGSQQFMTTEDEQSPNILPEYSPTKEIHIPGKIDNMLHIAMVDSLIPINNQRSHLGDVAMYNVQVTKKSNTDLILALPLQMDNTLFATTLLGEVLNYFGNWSGSIKVTFMCVCDSFSSGKFLVAYTPPGGGVPANRKEAMLGTHLIWDLGLQSSCTLVAPWMSSTFYRRTKGDAYTSGGYITLWYQTDFIPSSSGGVGTILATCSACPDLSVRMMRDTPMIKQPANNIQNPVEEFIDTTLKEVLVVPNNPASGPTHTTHPSTLGAMEIGATADITPADTIETRYVINNHTNNEAIIENFLGRSSLWAELSLGDNKFCKWDISFQEQAHIRKKMEWFTYVRFDMEVTVVTNNHSLMQIMFIPPGIDPPLAHNDKKWNGASNPSVFYQPKSGFPRFTIPFTGLGAAYYIFYDGYDENKAGNVNYGISATNDMGTLCFRALEDVQGTDIKVYIKPKHITAWCPRAPRAVDYTHKHSPNYHTKVNDTQVLKEEHYIKFRESPRTIVTAGPSDLYVHTADAIYRNAHLTTASDDTILLAITADLQVDAAYEPGPDHIPDCDCTEGCYYSKSLDRYIPVQCIAHDWYPIEESAYYPKHIQYNILLGEGHCQPGDCGGKLLCKHGVIGIITAGGEDHVAFTDLRPYRSLSTHQGPIGNYINQLGTAFGDGFTTAIKSQLDMLGNTVCDQLTGKVIKWLVRVISAITIMVRNSSDIPTVLATLALLGCHTSPWSFLKDKVCKWLGIPVPAKKQGDNWLKKFTEWCNAAKGLEWVGVKISKFIDWIKSKVIPQVKSKKELLEHCKRIPLYQEQVKGFPYASEESQNELMINIEKLKKGLDGLAPLYAAENKIVTNLHKELKQLQCYKRTKRTEPVCLMIHGPPGCGKSLVTTVIARGLATEGDIYSLPPNPKHFDGYNQQKVVIMDDVGQNPDGEDLSTFCQMVSTADFHVPMAALEDKGRSFTSDFVLASTNLASLLPQTVQTPEALLRRFYLDTELKALGSYVEHGLLNTAKALQPCTGCPKPKYYSKCCPLLCGKAVVLYNKRTQASYSINMVVEQLREECANRKSVGKNLSAIFQGLGDDETPGFIIDLLRASKDPKVIQYCEDQGLIVQTTSTIERHIDRVQHILNCLGSLTLILGTLYALYKLMCMTQGAYSGMPTPVIKRPELRRATVQGPEHEFMYALIKRNCHIVETDKGEFNMLGIYDNCAVLPTHANCGDSLLLNGIKTPILKQQIITDLNDTDTEITIVWLDRNEKFRDIRRFLPESIQEWDHMRLATNVSKFPMFFADVGSVTPYGEINLSGNPTCRLLKYDYPTRPGQCGGVIGNTGHIIGIHVGGNGRVGYCAALLRKYFAECQGEIVSIRDVREEGIKPVNTPTHTKLRPSVFYDVFPGCKEPAALSNSDPRLETNLDDAVLAKYKGNPKVEFNEFIQVAVDHYAAQLYPLDINPSPISIEQAVYGYPNLEPLDLTTSAGYPYTTLGIKKRDIFNKQSKDVVKMQELLDKYGVDLPYVTYLKDELRAPEKIRSGKTRIIEAASVNDTVNFRMVYGNLFSMFHANPGIQTGSAVGCNPDTFWSQLYSTMGGHLLAFDYTNYDGSIHPIWFDALGKVLDQLGFPGHLMKRLNNTRHIYKNAFYTTEGGMPSGICGTSIFNTMINNIIIRTLVIQTYKHIDLDKLRIVAYGDDVIASYPELLDPQEIANTAKIYGLTITPADKSATFKPITWDSVTFLKRGFRPDKRYPFLVHPVYSMSDIYESIRWTKDPKNTQDHVRSLCLMAWHNGEAEYNNFLSKIRSVSVGRTLELPPYSYLYQQWVDNFV</sequence>
<dbReference type="InterPro" id="IPR000605">
    <property type="entry name" value="Helicase_SF3_ssDNA/RNA_vir"/>
</dbReference>
<dbReference type="PROSITE" id="PS51218">
    <property type="entry name" value="SF3_HELICASE_2"/>
    <property type="match status" value="1"/>
</dbReference>
<keyword evidence="34 67" id="KW-1161">Viral attachment to host cell</keyword>
<feature type="compositionally biased region" description="Basic and acidic residues" evidence="68">
    <location>
        <begin position="215"/>
        <end position="228"/>
    </location>
</feature>
<evidence type="ECO:0000256" key="68">
    <source>
        <dbReference type="SAM" id="MobiDB-lite"/>
    </source>
</evidence>
<dbReference type="InterPro" id="IPR029053">
    <property type="entry name" value="Viral_coat"/>
</dbReference>
<protein>
    <recommendedName>
        <fullName evidence="67">Genome polyprotein</fullName>
    </recommendedName>
    <component>
        <recommendedName>
            <fullName evidence="67">P3</fullName>
        </recommendedName>
    </component>
    <component>
        <recommendedName>
            <fullName evidence="67">Protein 3AB</fullName>
        </recommendedName>
    </component>
    <component>
        <recommendedName>
            <fullName evidence="67">P2</fullName>
        </recommendedName>
    </component>
    <component>
        <recommendedName>
            <fullName evidence="67">P1</fullName>
        </recommendedName>
    </component>
    <component>
        <recommendedName>
            <fullName evidence="67">Capsid protein VP0</fullName>
        </recommendedName>
        <alternativeName>
            <fullName evidence="67">VP4-VP2</fullName>
        </alternativeName>
    </component>
    <component>
        <recommendedName>
            <fullName evidence="67">Capsid protein VP4</fullName>
        </recommendedName>
        <alternativeName>
            <fullName evidence="67">P1A</fullName>
        </alternativeName>
        <alternativeName>
            <fullName evidence="67">Virion protein 4</fullName>
        </alternativeName>
    </component>
    <component>
        <recommendedName>
            <fullName evidence="67">Capsid protein VP2</fullName>
        </recommendedName>
        <alternativeName>
            <fullName evidence="67">P1B</fullName>
        </alternativeName>
        <alternativeName>
            <fullName evidence="67">Virion protein 2</fullName>
        </alternativeName>
    </component>
    <component>
        <recommendedName>
            <fullName evidence="67">Capsid protein VP3</fullName>
        </recommendedName>
        <alternativeName>
            <fullName evidence="67">P1C</fullName>
        </alternativeName>
        <alternativeName>
            <fullName evidence="67">Virion protein 3</fullName>
        </alternativeName>
    </component>
    <component>
        <recommendedName>
            <fullName evidence="67">Capsid protein VP1</fullName>
        </recommendedName>
        <alternativeName>
            <fullName evidence="67">P1D</fullName>
        </alternativeName>
        <alternativeName>
            <fullName evidence="67">Virion protein 1</fullName>
        </alternativeName>
    </component>
    <component>
        <recommendedName>
            <fullName evidence="67">Protease 2A</fullName>
            <shortName evidence="67">P2A</shortName>
            <ecNumber evidence="67">3.4.22.29</ecNumber>
        </recommendedName>
        <alternativeName>
            <fullName evidence="67">Picornain 2A</fullName>
        </alternativeName>
        <alternativeName>
            <fullName evidence="67">Protein 2A</fullName>
        </alternativeName>
    </component>
    <component>
        <recommendedName>
            <fullName evidence="67">Protein 2B</fullName>
            <shortName evidence="67">P2B</shortName>
        </recommendedName>
    </component>
    <component>
        <recommendedName>
            <fullName evidence="67">Protein 2C</fullName>
            <shortName evidence="67">P2C</shortName>
            <ecNumber evidence="67">3.6.1.15</ecNumber>
        </recommendedName>
    </component>
    <component>
        <recommendedName>
            <fullName evidence="67">Protein 3A</fullName>
            <shortName evidence="67">P3A</shortName>
        </recommendedName>
    </component>
    <component>
        <recommendedName>
            <fullName evidence="67">Viral protein genome-linked</fullName>
            <shortName evidence="67">VPg</shortName>
        </recommendedName>
        <alternativeName>
            <fullName evidence="67">Protein 3B</fullName>
            <shortName evidence="67">P3B</shortName>
        </alternativeName>
    </component>
    <component>
        <recommendedName>
            <fullName evidence="67">Protein 3CD</fullName>
            <ecNumber evidence="67">3.4.22.28</ecNumber>
        </recommendedName>
    </component>
    <component>
        <recommendedName>
            <fullName evidence="67">Protease 3C</fullName>
            <shortName evidence="67">P3C</shortName>
        </recommendedName>
    </component>
    <component>
        <recommendedName>
            <fullName evidence="67">RNA-directed RNA polymerase</fullName>
            <shortName evidence="67">RdRp</shortName>
            <ecNumber evidence="67">2.7.7.48</ecNumber>
        </recommendedName>
        <alternativeName>
            <fullName evidence="67">3D polymerase</fullName>
            <shortName evidence="67">3Dpol</shortName>
        </alternativeName>
        <alternativeName>
            <fullName evidence="67">Protein 3D</fullName>
            <shortName evidence="67">3D</shortName>
        </alternativeName>
    </component>
</protein>
<dbReference type="GO" id="GO:0006260">
    <property type="term" value="P:DNA replication"/>
    <property type="evidence" value="ECO:0007669"/>
    <property type="project" value="UniProtKB-KW"/>
</dbReference>
<comment type="function">
    <text evidence="67">Protein 3AB: Localizes the viral replication complex to the surface of membranous vesicles. Together with protein 3CD binds the Cis-Active RNA Element (CRE) which is involved in RNA synthesis initiation. Acts as a cofactor to stimulate the activity of 3D polymerase, maybe through a nucleid acid chaperone activity.</text>
</comment>
<keyword evidence="56 67" id="KW-0899">Viral immunoevasion</keyword>
<evidence type="ECO:0000256" key="61">
    <source>
        <dbReference type="ARBA" id="ARBA00045482"/>
    </source>
</evidence>
<evidence type="ECO:0000256" key="5">
    <source>
        <dbReference type="ARBA" id="ARBA00008303"/>
    </source>
</evidence>
<keyword evidence="44 67" id="KW-1164">Virus endocytosis by host</keyword>
<comment type="subunit">
    <text evidence="67">Capsid protein VP1: Interacts with capsid protein VP0, and capsid protein VP3 to form heterotrimeric protomers. Five protomers subsequently associate to form pentamers which serve as building blocks for the capsid. Interacts with capsid protein VP2, capsid protein VP3 and capsid protein VP4 following cleavage of capsid protein VP0.</text>
</comment>
<comment type="function">
    <text evidence="61">Localizes the viral replication complex to the surface of membranous vesicles. It inhibits host cell endoplasmic reticulum-to-Golgi apparatus transport and causes the disassembly of the Golgi complex, possibly through GBF1 interaction. This would result in depletion of MHC, trail receptors and IFN receptors at the host cell surface. Plays an essential role in viral RNA replication by recruiting ACBD3 and PI4KB at the viral replication sites, thereby allowing the formation of the rearranged membranous structures where viral replication takes place.</text>
</comment>
<keyword evidence="14 67" id="KW-1036">Host cytoplasmic vesicle</keyword>
<comment type="subunit">
    <text evidence="7">Interacts with Viral protein genome-linked and with protein 3CD.</text>
</comment>
<dbReference type="InterPro" id="IPR043504">
    <property type="entry name" value="Peptidase_S1_PA_chymotrypsin"/>
</dbReference>
<dbReference type="InterPro" id="IPR043502">
    <property type="entry name" value="DNA/RNA_pol_sf"/>
</dbReference>
<keyword evidence="13 67" id="KW-0696">RNA-directed RNA polymerase</keyword>
<evidence type="ECO:0000256" key="8">
    <source>
        <dbReference type="ARBA" id="ARBA00011474"/>
    </source>
</evidence>
<dbReference type="Pfam" id="PF22663">
    <property type="entry name" value="Rhv_5"/>
    <property type="match status" value="1"/>
</dbReference>
<comment type="subcellular location">
    <subcellularLocation>
        <location evidence="3">Host cytoplasmic vesicle membrane</location>
        <topology evidence="3">Peripheral membrane protein</topology>
        <orientation evidence="3">Cytoplasmic side</orientation>
    </subcellularLocation>
    <subcellularLocation>
        <location evidence="2">Host nucleus</location>
    </subcellularLocation>
    <subcellularLocation>
        <location evidence="4">Virion</location>
    </subcellularLocation>
</comment>
<dbReference type="InterPro" id="IPR014838">
    <property type="entry name" value="P3A"/>
</dbReference>
<evidence type="ECO:0000256" key="43">
    <source>
        <dbReference type="ARBA" id="ARBA00022884"/>
    </source>
</evidence>
<keyword evidence="21 67" id="KW-1162">Viral penetration into host cytoplasm</keyword>
<keyword evidence="30 67" id="KW-0677">Repeat</keyword>